<name>A0A379MQ09_9BACT</name>
<dbReference type="EMBL" id="UGVL01000001">
    <property type="protein sequence ID" value="SUE32970.1"/>
    <property type="molecule type" value="Genomic_DNA"/>
</dbReference>
<keyword evidence="1" id="KW-0472">Membrane</keyword>
<dbReference type="InterPro" id="IPR011138">
    <property type="entry name" value="Cytochrome_b-558"/>
</dbReference>
<dbReference type="RefSeq" id="WP_027290984.1">
    <property type="nucleotide sequence ID" value="NZ_CALVFX010000004.1"/>
</dbReference>
<reference evidence="2 3" key="1">
    <citation type="submission" date="2018-06" db="EMBL/GenBank/DDBJ databases">
        <authorList>
            <consortium name="Pathogen Informatics"/>
            <person name="Doyle S."/>
        </authorList>
    </citation>
    <scope>NUCLEOTIDE SEQUENCE [LARGE SCALE GENOMIC DNA]</scope>
    <source>
        <strain evidence="2 3">NCTC11190</strain>
    </source>
</reference>
<keyword evidence="3" id="KW-1185">Reference proteome</keyword>
<sequence>MSKLWSSSIGKKLVMSLSGLFLLVFLLVHLVANLFFYGGPDAYNAMCEFMDTNPFIRIMVPVLAAGFIIHIAWATAITLKNQTARPVKYKVQDLSKSSAWESRNMYVLGIIVLGILAWHLSDFWAHMQLQHFIGGQAVASPYELLVQTFANPVISVLYIVWIIALWFHLRHGFWSAFQTIGLDNQIWIKRWKCAAKVYAFIVAAGFISIPVAVLLIKCFGK</sequence>
<evidence type="ECO:0000256" key="1">
    <source>
        <dbReference type="SAM" id="Phobius"/>
    </source>
</evidence>
<dbReference type="SUPFAM" id="SSF81343">
    <property type="entry name" value="Fumarate reductase respiratory complex transmembrane subunits"/>
    <property type="match status" value="1"/>
</dbReference>
<dbReference type="InterPro" id="IPR034804">
    <property type="entry name" value="SQR/QFR_C/D"/>
</dbReference>
<gene>
    <name evidence="2" type="primary">sdhC</name>
    <name evidence="2" type="ORF">NCTC11190_00158</name>
</gene>
<protein>
    <submittedName>
        <fullName evidence="2">Succinate dehydrogenase cytochrome b558 subunit</fullName>
    </submittedName>
</protein>
<feature type="transmembrane region" description="Helical" evidence="1">
    <location>
        <begin position="197"/>
        <end position="216"/>
    </location>
</feature>
<dbReference type="NCBIfam" id="TIGR02046">
    <property type="entry name" value="sdhC_b558_fam"/>
    <property type="match status" value="1"/>
</dbReference>
<dbReference type="OrthoDB" id="9802842at2"/>
<proteinExistence type="predicted"/>
<organism evidence="2 3">
    <name type="scientific">Rikenella microfusus</name>
    <dbReference type="NCBI Taxonomy" id="28139"/>
    <lineage>
        <taxon>Bacteria</taxon>
        <taxon>Pseudomonadati</taxon>
        <taxon>Bacteroidota</taxon>
        <taxon>Bacteroidia</taxon>
        <taxon>Bacteroidales</taxon>
        <taxon>Rikenellaceae</taxon>
        <taxon>Rikenella</taxon>
    </lineage>
</organism>
<keyword evidence="1" id="KW-0812">Transmembrane</keyword>
<evidence type="ECO:0000313" key="2">
    <source>
        <dbReference type="EMBL" id="SUE32970.1"/>
    </source>
</evidence>
<feature type="transmembrane region" description="Helical" evidence="1">
    <location>
        <begin position="144"/>
        <end position="167"/>
    </location>
</feature>
<feature type="transmembrane region" description="Helical" evidence="1">
    <location>
        <begin position="12"/>
        <end position="38"/>
    </location>
</feature>
<dbReference type="Gene3D" id="1.20.1300.10">
    <property type="entry name" value="Fumarate reductase/succinate dehydrogenase, transmembrane subunit"/>
    <property type="match status" value="1"/>
</dbReference>
<dbReference type="GO" id="GO:0016020">
    <property type="term" value="C:membrane"/>
    <property type="evidence" value="ECO:0007669"/>
    <property type="project" value="InterPro"/>
</dbReference>
<feature type="transmembrane region" description="Helical" evidence="1">
    <location>
        <begin position="105"/>
        <end position="124"/>
    </location>
</feature>
<keyword evidence="1" id="KW-1133">Transmembrane helix</keyword>
<dbReference type="Proteomes" id="UP000255233">
    <property type="component" value="Unassembled WGS sequence"/>
</dbReference>
<feature type="transmembrane region" description="Helical" evidence="1">
    <location>
        <begin position="58"/>
        <end position="79"/>
    </location>
</feature>
<dbReference type="STRING" id="880526.GCA_000427365_01280"/>
<evidence type="ECO:0000313" key="3">
    <source>
        <dbReference type="Proteomes" id="UP000255233"/>
    </source>
</evidence>
<dbReference type="AlphaFoldDB" id="A0A379MQ09"/>
<accession>A0A379MQ09</accession>
<dbReference type="CDD" id="cd03498">
    <property type="entry name" value="SQR_TypeB_2_TM"/>
    <property type="match status" value="1"/>
</dbReference>